<keyword evidence="8 11" id="KW-1133">Transmembrane helix</keyword>
<evidence type="ECO:0000256" key="10">
    <source>
        <dbReference type="PIRNR" id="PIRNR002786"/>
    </source>
</evidence>
<dbReference type="InterPro" id="IPR038072">
    <property type="entry name" value="GspK_central_sf"/>
</dbReference>
<organism evidence="14 15">
    <name type="scientific">Hahella chejuensis (strain KCTC 2396)</name>
    <dbReference type="NCBI Taxonomy" id="349521"/>
    <lineage>
        <taxon>Bacteria</taxon>
        <taxon>Pseudomonadati</taxon>
        <taxon>Pseudomonadota</taxon>
        <taxon>Gammaproteobacteria</taxon>
        <taxon>Oceanospirillales</taxon>
        <taxon>Hahellaceae</taxon>
        <taxon>Hahella</taxon>
    </lineage>
</organism>
<evidence type="ECO:0000259" key="12">
    <source>
        <dbReference type="Pfam" id="PF03934"/>
    </source>
</evidence>
<evidence type="ECO:0000256" key="4">
    <source>
        <dbReference type="ARBA" id="ARBA00022475"/>
    </source>
</evidence>
<dbReference type="Gene3D" id="1.10.40.60">
    <property type="entry name" value="EpsJ-like"/>
    <property type="match status" value="2"/>
</dbReference>
<comment type="subcellular location">
    <subcellularLocation>
        <location evidence="1 10">Cell inner membrane</location>
    </subcellularLocation>
</comment>
<dbReference type="Proteomes" id="UP000000238">
    <property type="component" value="Chromosome"/>
</dbReference>
<evidence type="ECO:0000256" key="3">
    <source>
        <dbReference type="ARBA" id="ARBA00022448"/>
    </source>
</evidence>
<dbReference type="InterPro" id="IPR049179">
    <property type="entry name" value="T2SSK_SAM-like_2nd"/>
</dbReference>
<dbReference type="EMBL" id="CP000155">
    <property type="protein sequence ID" value="ABC30651.1"/>
    <property type="molecule type" value="Genomic_DNA"/>
</dbReference>
<keyword evidence="5 10" id="KW-0997">Cell inner membrane</keyword>
<dbReference type="Pfam" id="PF21687">
    <property type="entry name" value="T2SSK_1st"/>
    <property type="match status" value="1"/>
</dbReference>
<evidence type="ECO:0000256" key="11">
    <source>
        <dbReference type="SAM" id="Phobius"/>
    </source>
</evidence>
<evidence type="ECO:0000256" key="2">
    <source>
        <dbReference type="ARBA" id="ARBA00007246"/>
    </source>
</evidence>
<accession>Q2SFC3</accession>
<dbReference type="SUPFAM" id="SSF54523">
    <property type="entry name" value="Pili subunits"/>
    <property type="match status" value="1"/>
</dbReference>
<evidence type="ECO:0000256" key="1">
    <source>
        <dbReference type="ARBA" id="ARBA00004533"/>
    </source>
</evidence>
<dbReference type="Gene3D" id="3.30.1300.30">
    <property type="entry name" value="GSPII I/J protein-like"/>
    <property type="match status" value="1"/>
</dbReference>
<evidence type="ECO:0000259" key="13">
    <source>
        <dbReference type="Pfam" id="PF21687"/>
    </source>
</evidence>
<sequence length="345" mass="38894">MVSGGNSGLRKQSGMAALIVIFIVALVMVLVGGLFNIHYLDIRRTSNILEQDQAKMYALAAETYARTILREDFAQDKKANKMVDHEVDNIDEPWGQYAIQIPIDTNVGIQGQIDDLMGRFNINSLVTNKNGASAVNKEAVQQFERLLSSLKDINPDVTAEKFVDWIDVDDQIYQLKGAEEETYLLKKPPYRAANSYFNDISEFWLIDGMDAATYKELKKFVAILPNSSGMLNVNTAPAEVLMAYIPGLDKQTADKIVDIRKEEGHFADVNQFLSLAELAGKKDIPKKLFKVNSEYFQATLRAIFNERTTRLISIIHRDAEEGNTSVLRRDFGKKEDITKEVYVPK</sequence>
<dbReference type="AlphaFoldDB" id="Q2SFC3"/>
<gene>
    <name evidence="14" type="primary">gspK</name>
    <name evidence="14" type="ordered locus">HCH_03930</name>
</gene>
<evidence type="ECO:0000313" key="14">
    <source>
        <dbReference type="EMBL" id="ABC30651.1"/>
    </source>
</evidence>
<name>Q2SFC3_HAHCH</name>
<dbReference type="PANTHER" id="PTHR38831:SF1">
    <property type="entry name" value="TYPE II SECRETION SYSTEM PROTEIN K-RELATED"/>
    <property type="match status" value="1"/>
</dbReference>
<evidence type="ECO:0000256" key="6">
    <source>
        <dbReference type="ARBA" id="ARBA00022692"/>
    </source>
</evidence>
<reference evidence="14 15" key="1">
    <citation type="journal article" date="2005" name="Nucleic Acids Res.">
        <title>Genomic blueprint of Hahella chejuensis, a marine microbe producing an algicidal agent.</title>
        <authorList>
            <person name="Jeong H."/>
            <person name="Yim J.H."/>
            <person name="Lee C."/>
            <person name="Choi S.-H."/>
            <person name="Park Y.K."/>
            <person name="Yoon S.H."/>
            <person name="Hur C.-G."/>
            <person name="Kang H.-Y."/>
            <person name="Kim D."/>
            <person name="Lee H.H."/>
            <person name="Park K.H."/>
            <person name="Park S.-H."/>
            <person name="Park H.-S."/>
            <person name="Lee H.K."/>
            <person name="Oh T.K."/>
            <person name="Kim J.F."/>
        </authorList>
    </citation>
    <scope>NUCLEOTIDE SEQUENCE [LARGE SCALE GENOMIC DNA]</scope>
    <source>
        <strain evidence="14 15">KCTC 2396</strain>
    </source>
</reference>
<dbReference type="InterPro" id="IPR010994">
    <property type="entry name" value="RuvA_2-like"/>
</dbReference>
<feature type="domain" description="T2SS protein K first SAM-like" evidence="13">
    <location>
        <begin position="118"/>
        <end position="226"/>
    </location>
</feature>
<dbReference type="STRING" id="349521.HCH_03930"/>
<feature type="domain" description="T2SS protein K second SAM-like" evidence="12">
    <location>
        <begin position="231"/>
        <end position="291"/>
    </location>
</feature>
<proteinExistence type="inferred from homology"/>
<evidence type="ECO:0000256" key="9">
    <source>
        <dbReference type="ARBA" id="ARBA00023136"/>
    </source>
</evidence>
<dbReference type="GO" id="GO:0009306">
    <property type="term" value="P:protein secretion"/>
    <property type="evidence" value="ECO:0007669"/>
    <property type="project" value="InterPro"/>
</dbReference>
<evidence type="ECO:0000256" key="7">
    <source>
        <dbReference type="ARBA" id="ARBA00022927"/>
    </source>
</evidence>
<evidence type="ECO:0000256" key="8">
    <source>
        <dbReference type="ARBA" id="ARBA00022989"/>
    </source>
</evidence>
<dbReference type="GO" id="GO:0005886">
    <property type="term" value="C:plasma membrane"/>
    <property type="evidence" value="ECO:0007669"/>
    <property type="project" value="UniProtKB-SubCell"/>
</dbReference>
<evidence type="ECO:0000256" key="5">
    <source>
        <dbReference type="ARBA" id="ARBA00022519"/>
    </source>
</evidence>
<keyword evidence="15" id="KW-1185">Reference proteome</keyword>
<comment type="similarity">
    <text evidence="2 10">Belongs to the GSP K family.</text>
</comment>
<dbReference type="InterPro" id="IPR049031">
    <property type="entry name" value="T2SSK_SAM-like_1st"/>
</dbReference>
<dbReference type="PIRSF" id="PIRSF002786">
    <property type="entry name" value="XcpX"/>
    <property type="match status" value="1"/>
</dbReference>
<dbReference type="PANTHER" id="PTHR38831">
    <property type="entry name" value="TYPE II SECRETION SYSTEM PROTEIN K"/>
    <property type="match status" value="1"/>
</dbReference>
<dbReference type="eggNOG" id="COG3156">
    <property type="taxonomic scope" value="Bacteria"/>
</dbReference>
<evidence type="ECO:0000313" key="15">
    <source>
        <dbReference type="Proteomes" id="UP000000238"/>
    </source>
</evidence>
<dbReference type="KEGG" id="hch:HCH_03930"/>
<dbReference type="HOGENOM" id="CLU_057294_1_1_6"/>
<keyword evidence="3 10" id="KW-0813">Transport</keyword>
<keyword evidence="6 11" id="KW-0812">Transmembrane</keyword>
<feature type="transmembrane region" description="Helical" evidence="11">
    <location>
        <begin position="15"/>
        <end position="37"/>
    </location>
</feature>
<protein>
    <recommendedName>
        <fullName evidence="10">Type II secretion system protein K</fullName>
    </recommendedName>
</protein>
<dbReference type="NCBIfam" id="NF037980">
    <property type="entry name" value="T2SS_GspK"/>
    <property type="match status" value="1"/>
</dbReference>
<dbReference type="InterPro" id="IPR005628">
    <property type="entry name" value="GspK"/>
</dbReference>
<keyword evidence="9 10" id="KW-0472">Membrane</keyword>
<keyword evidence="7" id="KW-0653">Protein transport</keyword>
<keyword evidence="4 10" id="KW-1003">Cell membrane</keyword>
<dbReference type="InterPro" id="IPR045584">
    <property type="entry name" value="Pilin-like"/>
</dbReference>
<dbReference type="Pfam" id="PF03934">
    <property type="entry name" value="T2SSK"/>
    <property type="match status" value="1"/>
</dbReference>
<dbReference type="SUPFAM" id="SSF47781">
    <property type="entry name" value="RuvA domain 2-like"/>
    <property type="match status" value="1"/>
</dbReference>
<dbReference type="SUPFAM" id="SSF158544">
    <property type="entry name" value="GspK insert domain-like"/>
    <property type="match status" value="1"/>
</dbReference>